<gene>
    <name evidence="1" type="ORF">L915_06722</name>
</gene>
<accession>W2H3Q2</accession>
<evidence type="ECO:0000313" key="1">
    <source>
        <dbReference type="EMBL" id="ETK89126.1"/>
    </source>
</evidence>
<dbReference type="Proteomes" id="UP000053236">
    <property type="component" value="Unassembled WGS sequence"/>
</dbReference>
<name>W2H3Q2_PHYNI</name>
<dbReference type="AlphaFoldDB" id="W2H3Q2"/>
<reference evidence="1" key="1">
    <citation type="submission" date="2013-11" db="EMBL/GenBank/DDBJ databases">
        <title>The Genome Sequence of Phytophthora parasitica CJ02B3.</title>
        <authorList>
            <consortium name="The Broad Institute Genomics Platform"/>
            <person name="Russ C."/>
            <person name="Tyler B."/>
            <person name="Panabieres F."/>
            <person name="Shan W."/>
            <person name="Tripathy S."/>
            <person name="Grunwald N."/>
            <person name="Machado M."/>
            <person name="Johnson C.S."/>
            <person name="Arredondo F."/>
            <person name="Hong C."/>
            <person name="Coffey M."/>
            <person name="Young S.K."/>
            <person name="Zeng Q."/>
            <person name="Gargeya S."/>
            <person name="Fitzgerald M."/>
            <person name="Abouelleil A."/>
            <person name="Alvarado L."/>
            <person name="Chapman S.B."/>
            <person name="Gainer-Dewar J."/>
            <person name="Goldberg J."/>
            <person name="Griggs A."/>
            <person name="Gujja S."/>
            <person name="Hansen M."/>
            <person name="Howarth C."/>
            <person name="Imamovic A."/>
            <person name="Ireland A."/>
            <person name="Larimer J."/>
            <person name="McCowan C."/>
            <person name="Murphy C."/>
            <person name="Pearson M."/>
            <person name="Poon T.W."/>
            <person name="Priest M."/>
            <person name="Roberts A."/>
            <person name="Saif S."/>
            <person name="Shea T."/>
            <person name="Sykes S."/>
            <person name="Wortman J."/>
            <person name="Nusbaum C."/>
            <person name="Birren B."/>
        </authorList>
    </citation>
    <scope>NUCLEOTIDE SEQUENCE [LARGE SCALE GENOMIC DNA]</scope>
    <source>
        <strain evidence="1">CJ02B3</strain>
    </source>
</reference>
<protein>
    <submittedName>
        <fullName evidence="1">Uncharacterized protein</fullName>
    </submittedName>
</protein>
<sequence length="133" mass="14787">MTPHRSCMLPANFETIAFLRVNREMWNAASLIEQVITTAVHFLQFRSLLYFPRPAANYLVHVVCSVSSVGSRLVYTVFPSSPEPIPSSHIQSVSSTGACRATASRHSFQKSSCVISDLGFYHQITSRRHSLAS</sequence>
<proteinExistence type="predicted"/>
<organism evidence="1">
    <name type="scientific">Phytophthora nicotianae</name>
    <name type="common">Potato buckeye rot agent</name>
    <name type="synonym">Phytophthora parasitica</name>
    <dbReference type="NCBI Taxonomy" id="4792"/>
    <lineage>
        <taxon>Eukaryota</taxon>
        <taxon>Sar</taxon>
        <taxon>Stramenopiles</taxon>
        <taxon>Oomycota</taxon>
        <taxon>Peronosporomycetes</taxon>
        <taxon>Peronosporales</taxon>
        <taxon>Peronosporaceae</taxon>
        <taxon>Phytophthora</taxon>
    </lineage>
</organism>
<dbReference type="EMBL" id="KI685704">
    <property type="protein sequence ID" value="ETK89126.1"/>
    <property type="molecule type" value="Genomic_DNA"/>
</dbReference>
<dbReference type="VEuPathDB" id="FungiDB:PPTG_20994"/>